<accession>A0ABS6G4I3</accession>
<dbReference type="PANTHER" id="PTHR34653">
    <property type="match status" value="1"/>
</dbReference>
<gene>
    <name evidence="4 6" type="primary">fliE</name>
    <name evidence="6" type="ORF">KQI88_13390</name>
</gene>
<comment type="similarity">
    <text evidence="2 4">Belongs to the FliE family.</text>
</comment>
<evidence type="ECO:0000256" key="1">
    <source>
        <dbReference type="ARBA" id="ARBA00004117"/>
    </source>
</evidence>
<dbReference type="PANTHER" id="PTHR34653:SF1">
    <property type="entry name" value="FLAGELLAR HOOK-BASAL BODY COMPLEX PROTEIN FLIE"/>
    <property type="match status" value="1"/>
</dbReference>
<dbReference type="PRINTS" id="PR01006">
    <property type="entry name" value="FLGHOOKFLIE"/>
</dbReference>
<keyword evidence="6" id="KW-0282">Flagellum</keyword>
<sequence>MKINNISQLNTVKLGSIDNYSEETSKSTVSFSTFLNESLEKVSSLEKESEQYSLKLATGELENIHEAMIAAQKADIALQLTMQIRNKVLDAYREIMRMQI</sequence>
<dbReference type="EMBL" id="JAHLQK010000005">
    <property type="protein sequence ID" value="MBU5677410.1"/>
    <property type="molecule type" value="Genomic_DNA"/>
</dbReference>
<comment type="caution">
    <text evidence="6">The sequence shown here is derived from an EMBL/GenBank/DDBJ whole genome shotgun (WGS) entry which is preliminary data.</text>
</comment>
<dbReference type="Pfam" id="PF02049">
    <property type="entry name" value="FliE"/>
    <property type="match status" value="1"/>
</dbReference>
<keyword evidence="6" id="KW-0969">Cilium</keyword>
<proteinExistence type="inferred from homology"/>
<reference evidence="6 7" key="1">
    <citation type="submission" date="2021-06" db="EMBL/GenBank/DDBJ databases">
        <authorList>
            <person name="Sun Q."/>
            <person name="Li D."/>
        </authorList>
    </citation>
    <scope>NUCLEOTIDE SEQUENCE [LARGE SCALE GENOMIC DNA]</scope>
    <source>
        <strain evidence="6 7">MSJ-5</strain>
    </source>
</reference>
<dbReference type="HAMAP" id="MF_00724">
    <property type="entry name" value="FliE"/>
    <property type="match status" value="1"/>
</dbReference>
<evidence type="ECO:0000256" key="5">
    <source>
        <dbReference type="NCBIfam" id="TIGR00205"/>
    </source>
</evidence>
<dbReference type="InterPro" id="IPR001624">
    <property type="entry name" value="FliE"/>
</dbReference>
<dbReference type="RefSeq" id="WP_212378192.1">
    <property type="nucleotide sequence ID" value="NZ_JAHLQK010000005.1"/>
</dbReference>
<keyword evidence="3 4" id="KW-0975">Bacterial flagellum</keyword>
<comment type="subcellular location">
    <subcellularLocation>
        <location evidence="1 4">Bacterial flagellum basal body</location>
    </subcellularLocation>
</comment>
<organism evidence="6 7">
    <name type="scientific">Alkaliphilus flagellatus</name>
    <dbReference type="NCBI Taxonomy" id="2841507"/>
    <lineage>
        <taxon>Bacteria</taxon>
        <taxon>Bacillati</taxon>
        <taxon>Bacillota</taxon>
        <taxon>Clostridia</taxon>
        <taxon>Peptostreptococcales</taxon>
        <taxon>Natronincolaceae</taxon>
        <taxon>Alkaliphilus</taxon>
    </lineage>
</organism>
<evidence type="ECO:0000256" key="4">
    <source>
        <dbReference type="HAMAP-Rule" id="MF_00724"/>
    </source>
</evidence>
<dbReference type="NCBIfam" id="TIGR00205">
    <property type="entry name" value="fliE"/>
    <property type="match status" value="1"/>
</dbReference>
<keyword evidence="7" id="KW-1185">Reference proteome</keyword>
<evidence type="ECO:0000313" key="7">
    <source>
        <dbReference type="Proteomes" id="UP000779508"/>
    </source>
</evidence>
<evidence type="ECO:0000256" key="2">
    <source>
        <dbReference type="ARBA" id="ARBA00009272"/>
    </source>
</evidence>
<evidence type="ECO:0000256" key="3">
    <source>
        <dbReference type="ARBA" id="ARBA00023143"/>
    </source>
</evidence>
<evidence type="ECO:0000313" key="6">
    <source>
        <dbReference type="EMBL" id="MBU5677410.1"/>
    </source>
</evidence>
<protein>
    <recommendedName>
        <fullName evidence="4 5">Flagellar hook-basal body complex protein FliE</fullName>
    </recommendedName>
</protein>
<name>A0ABS6G4I3_9FIRM</name>
<keyword evidence="6" id="KW-0966">Cell projection</keyword>
<dbReference type="Proteomes" id="UP000779508">
    <property type="component" value="Unassembled WGS sequence"/>
</dbReference>